<accession>A0AC34QAL9</accession>
<name>A0AC34QAL9_9BILA</name>
<sequence>MDFLENFEFENLEEVEENVEESDDEIYDKNGQLKPYKDTRKGQLYLLGNWYMNSNNFENFIFGESEILKKRASFLFFKKNYAEAY</sequence>
<evidence type="ECO:0000313" key="1">
    <source>
        <dbReference type="Proteomes" id="UP000887576"/>
    </source>
</evidence>
<reference evidence="2" key="1">
    <citation type="submission" date="2022-11" db="UniProtKB">
        <authorList>
            <consortium name="WormBaseParasite"/>
        </authorList>
    </citation>
    <scope>IDENTIFICATION</scope>
</reference>
<proteinExistence type="predicted"/>
<protein>
    <submittedName>
        <fullName evidence="2">Phage protein</fullName>
    </submittedName>
</protein>
<dbReference type="WBParaSite" id="JU765_v2.g1462.t1">
    <property type="protein sequence ID" value="JU765_v2.g1462.t1"/>
    <property type="gene ID" value="JU765_v2.g1462"/>
</dbReference>
<dbReference type="Proteomes" id="UP000887576">
    <property type="component" value="Unplaced"/>
</dbReference>
<organism evidence="1 2">
    <name type="scientific">Panagrolaimus sp. JU765</name>
    <dbReference type="NCBI Taxonomy" id="591449"/>
    <lineage>
        <taxon>Eukaryota</taxon>
        <taxon>Metazoa</taxon>
        <taxon>Ecdysozoa</taxon>
        <taxon>Nematoda</taxon>
        <taxon>Chromadorea</taxon>
        <taxon>Rhabditida</taxon>
        <taxon>Tylenchina</taxon>
        <taxon>Panagrolaimomorpha</taxon>
        <taxon>Panagrolaimoidea</taxon>
        <taxon>Panagrolaimidae</taxon>
        <taxon>Panagrolaimus</taxon>
    </lineage>
</organism>
<evidence type="ECO:0000313" key="2">
    <source>
        <dbReference type="WBParaSite" id="JU765_v2.g1462.t1"/>
    </source>
</evidence>